<dbReference type="STRING" id="45634.SCRDD08_01399"/>
<proteinExistence type="predicted"/>
<evidence type="ECO:0000313" key="3">
    <source>
        <dbReference type="Proteomes" id="UP000070377"/>
    </source>
</evidence>
<name>A0A139N133_STRCR</name>
<feature type="domain" description="Transposase DDE" evidence="1">
    <location>
        <begin position="69"/>
        <end position="219"/>
    </location>
</feature>
<comment type="caution">
    <text evidence="2">The sequence shown here is derived from an EMBL/GenBank/DDBJ whole genome shotgun (WGS) entry which is preliminary data.</text>
</comment>
<evidence type="ECO:0000313" key="2">
    <source>
        <dbReference type="EMBL" id="KXT69421.1"/>
    </source>
</evidence>
<dbReference type="NCBIfam" id="NF033520">
    <property type="entry name" value="transpos_IS982"/>
    <property type="match status" value="1"/>
</dbReference>
<dbReference type="EMBL" id="LQRD01000051">
    <property type="protein sequence ID" value="KXT69421.1"/>
    <property type="molecule type" value="Genomic_DNA"/>
</dbReference>
<accession>A0A139N133</accession>
<dbReference type="PATRIC" id="fig|45634.12.peg.1460"/>
<reference evidence="2 3" key="1">
    <citation type="submission" date="2016-01" db="EMBL/GenBank/DDBJ databases">
        <title>Highly variable Streptococcus oralis are common among viridans streptococci isolated from primates.</title>
        <authorList>
            <person name="Denapaite D."/>
            <person name="Rieger M."/>
            <person name="Koendgen S."/>
            <person name="Brueckner R."/>
            <person name="Ochigava I."/>
            <person name="Kappeler P."/>
            <person name="Maetz-Rensing K."/>
            <person name="Leendertz F."/>
            <person name="Hakenbeck R."/>
        </authorList>
    </citation>
    <scope>NUCLEOTIDE SEQUENCE [LARGE SCALE GENOMIC DNA]</scope>
    <source>
        <strain evidence="2 3">DD08</strain>
    </source>
</reference>
<dbReference type="InterPro" id="IPR025668">
    <property type="entry name" value="Tnp_DDE_dom"/>
</dbReference>
<dbReference type="AlphaFoldDB" id="A0A139N133"/>
<organism evidence="2 3">
    <name type="scientific">Streptococcus cristatus</name>
    <dbReference type="NCBI Taxonomy" id="45634"/>
    <lineage>
        <taxon>Bacteria</taxon>
        <taxon>Bacillati</taxon>
        <taxon>Bacillota</taxon>
        <taxon>Bacilli</taxon>
        <taxon>Lactobacillales</taxon>
        <taxon>Streptococcaceae</taxon>
        <taxon>Streptococcus</taxon>
    </lineage>
</organism>
<dbReference type="Pfam" id="PF13612">
    <property type="entry name" value="DDE_Tnp_1_3"/>
    <property type="match status" value="1"/>
</dbReference>
<evidence type="ECO:0000259" key="1">
    <source>
        <dbReference type="Pfam" id="PF13612"/>
    </source>
</evidence>
<sequence length="241" mass="27694">MQGFECFCFNLDAISGRNWDEVTAKVLSIYPKFLRIQGLERSRFYRRVHYLMPLLQLICLYFNQLDFDELVIIDSFPVLLCQPVRNHQAKVLNEVANIGYCASKNMWFYGFKIYLAVTESGYILDYLVTPVSVHDIQVAEELLDAIPYSPVLADLGYLSKELKKRLEAKGIDFLTPIRKNMKGAAEHNNPAILAIRRTIETRISVLNALFNIEHPLARSLAGLQLEIERAILVYNLGFFIN</sequence>
<protein>
    <submittedName>
        <fullName evidence="2">Transposase, IS4</fullName>
    </submittedName>
</protein>
<dbReference type="Proteomes" id="UP000070377">
    <property type="component" value="Unassembled WGS sequence"/>
</dbReference>
<gene>
    <name evidence="2" type="ORF">SCRDD08_01399</name>
</gene>